<dbReference type="GO" id="GO:0000162">
    <property type="term" value="P:L-tryptophan biosynthetic process"/>
    <property type="evidence" value="ECO:0007669"/>
    <property type="project" value="InterPro"/>
</dbReference>
<reference evidence="6 7" key="1">
    <citation type="submission" date="2015-05" db="EMBL/GenBank/DDBJ databases">
        <title>Distinctive expansion of gene families associated with plant cell wall degradation and secondary metabolism in the genomes of grapevine trunk pathogens.</title>
        <authorList>
            <person name="Lawrence D.P."/>
            <person name="Travadon R."/>
            <person name="Rolshausen P.E."/>
            <person name="Baumgartner K."/>
        </authorList>
    </citation>
    <scope>NUCLEOTIDE SEQUENCE [LARGE SCALE GENOMIC DNA]</scope>
    <source>
        <strain evidence="6">UCRPC4</strain>
    </source>
</reference>
<dbReference type="GO" id="GO:0004048">
    <property type="term" value="F:anthranilate phosphoribosyltransferase activity"/>
    <property type="evidence" value="ECO:0007669"/>
    <property type="project" value="InterPro"/>
</dbReference>
<dbReference type="NCBIfam" id="TIGR01245">
    <property type="entry name" value="trpD"/>
    <property type="match status" value="1"/>
</dbReference>
<dbReference type="PANTHER" id="PTHR43285:SF2">
    <property type="entry name" value="ANTHRANILATE PHOSPHORIBOSYLTRANSFERASE"/>
    <property type="match status" value="1"/>
</dbReference>
<dbReference type="InterPro" id="IPR035902">
    <property type="entry name" value="Nuc_phospho_transferase"/>
</dbReference>
<evidence type="ECO:0000256" key="2">
    <source>
        <dbReference type="ARBA" id="ARBA00022679"/>
    </source>
</evidence>
<keyword evidence="2 6" id="KW-0808">Transferase</keyword>
<comment type="caution">
    <text evidence="6">The sequence shown here is derived from an EMBL/GenBank/DDBJ whole genome shotgun (WGS) entry which is preliminary data.</text>
</comment>
<keyword evidence="7" id="KW-1185">Reference proteome</keyword>
<dbReference type="GO" id="GO:0005829">
    <property type="term" value="C:cytosol"/>
    <property type="evidence" value="ECO:0007669"/>
    <property type="project" value="TreeGrafter"/>
</dbReference>
<feature type="compositionally biased region" description="Acidic residues" evidence="3">
    <location>
        <begin position="296"/>
        <end position="308"/>
    </location>
</feature>
<dbReference type="SUPFAM" id="SSF52418">
    <property type="entry name" value="Nucleoside phosphorylase/phosphoribosyltransferase catalytic domain"/>
    <property type="match status" value="1"/>
</dbReference>
<dbReference type="EMBL" id="LCWF01000031">
    <property type="protein sequence ID" value="KKY27034.1"/>
    <property type="molecule type" value="Genomic_DNA"/>
</dbReference>
<evidence type="ECO:0000259" key="5">
    <source>
        <dbReference type="Pfam" id="PF02885"/>
    </source>
</evidence>
<dbReference type="Proteomes" id="UP000053317">
    <property type="component" value="Unassembled WGS sequence"/>
</dbReference>
<dbReference type="InterPro" id="IPR000312">
    <property type="entry name" value="Glycosyl_Trfase_fam3"/>
</dbReference>
<feature type="domain" description="Glycosyl transferase family 3" evidence="4">
    <location>
        <begin position="115"/>
        <end position="284"/>
    </location>
</feature>
<feature type="domain" description="Glycosyl transferase family 3" evidence="4">
    <location>
        <begin position="316"/>
        <end position="420"/>
    </location>
</feature>
<feature type="region of interest" description="Disordered" evidence="3">
    <location>
        <begin position="289"/>
        <end position="312"/>
    </location>
</feature>
<evidence type="ECO:0000313" key="7">
    <source>
        <dbReference type="Proteomes" id="UP000053317"/>
    </source>
</evidence>
<organism evidence="6 7">
    <name type="scientific">Phaeomoniella chlamydospora</name>
    <name type="common">Phaeoacremonium chlamydosporum</name>
    <dbReference type="NCBI Taxonomy" id="158046"/>
    <lineage>
        <taxon>Eukaryota</taxon>
        <taxon>Fungi</taxon>
        <taxon>Dikarya</taxon>
        <taxon>Ascomycota</taxon>
        <taxon>Pezizomycotina</taxon>
        <taxon>Eurotiomycetes</taxon>
        <taxon>Chaetothyriomycetidae</taxon>
        <taxon>Phaeomoniellales</taxon>
        <taxon>Phaeomoniellaceae</taxon>
        <taxon>Phaeomoniella</taxon>
    </lineage>
</organism>
<protein>
    <submittedName>
        <fullName evidence="6">Putative anthranilate phosphoribosyltransferase</fullName>
    </submittedName>
</protein>
<dbReference type="InterPro" id="IPR017459">
    <property type="entry name" value="Glycosyl_Trfase_fam3_N_dom"/>
</dbReference>
<dbReference type="Gene3D" id="3.40.1030.10">
    <property type="entry name" value="Nucleoside phosphorylase/phosphoribosyltransferase catalytic domain"/>
    <property type="match status" value="1"/>
</dbReference>
<evidence type="ECO:0000313" key="6">
    <source>
        <dbReference type="EMBL" id="KKY27034.1"/>
    </source>
</evidence>
<keyword evidence="1 6" id="KW-0328">Glycosyltransferase</keyword>
<dbReference type="Pfam" id="PF02885">
    <property type="entry name" value="Glycos_trans_3N"/>
    <property type="match status" value="1"/>
</dbReference>
<reference evidence="6 7" key="2">
    <citation type="submission" date="2015-05" db="EMBL/GenBank/DDBJ databases">
        <authorList>
            <person name="Morales-Cruz A."/>
            <person name="Amrine K.C."/>
            <person name="Cantu D."/>
        </authorList>
    </citation>
    <scope>NUCLEOTIDE SEQUENCE [LARGE SCALE GENOMIC DNA]</scope>
    <source>
        <strain evidence="6">UCRPC4</strain>
    </source>
</reference>
<dbReference type="OrthoDB" id="427800at2759"/>
<dbReference type="PANTHER" id="PTHR43285">
    <property type="entry name" value="ANTHRANILATE PHOSPHORIBOSYLTRANSFERASE"/>
    <property type="match status" value="1"/>
</dbReference>
<feature type="domain" description="Glycosyl transferase family 3 N-terminal" evidence="5">
    <location>
        <begin position="36"/>
        <end position="89"/>
    </location>
</feature>
<proteinExistence type="predicted"/>
<dbReference type="InterPro" id="IPR005940">
    <property type="entry name" value="Anthranilate_Pribosyl_Tfrase"/>
</dbReference>
<dbReference type="Pfam" id="PF00591">
    <property type="entry name" value="Glycos_transf_3"/>
    <property type="match status" value="2"/>
</dbReference>
<evidence type="ECO:0000256" key="1">
    <source>
        <dbReference type="ARBA" id="ARBA00022676"/>
    </source>
</evidence>
<dbReference type="Gene3D" id="1.20.970.10">
    <property type="entry name" value="Transferase, Pyrimidine Nucleoside Phosphorylase, Chain C"/>
    <property type="match status" value="1"/>
</dbReference>
<accession>A0A0G2EXY5</accession>
<gene>
    <name evidence="6" type="ORF">UCRPC4_g01329</name>
</gene>
<name>A0A0G2EXY5_PHACM</name>
<evidence type="ECO:0000259" key="4">
    <source>
        <dbReference type="Pfam" id="PF00591"/>
    </source>
</evidence>
<evidence type="ECO:0000256" key="3">
    <source>
        <dbReference type="SAM" id="MobiDB-lite"/>
    </source>
</evidence>
<sequence>MANRPSASTTEVQPPEEISIAPLLKRIAYPHHSQIDCTASEIASAFALIFENRVSQVQFAAFLTLLHSTRLDKDPDVLSQCAQRMREAASQVDELELREAMKRRARKSGTYKGGFCDIVGTGGDSHSTFNISTTSSIISSAFLTVAKHGNRAQTSLSGSADVLNAIVPTSPNISAVNANNLHRVFADTNYSFLFAPNFHPGMKYAAPLRRGLGIRTIFNLLGPLANPVDWAIEARLVGVAYQELGPLFASALKLSGSKKALIVCGEEDLDEISCAGRTNCWMLREVKNPDSKGASDVEDGEDETSDEDSPPRTICEVETFSLHPNDFGLPTHPLSEVHGGRLPEENAKMLMKILRNELPEDDPILHFVLLNTAAFLAISGICEADTCETGEVVKERGPGGMRWKEGLRRARWCITSGKALEQLEKFIEVSQKI</sequence>
<dbReference type="AlphaFoldDB" id="A0A0G2EXY5"/>